<dbReference type="EMBL" id="LS974621">
    <property type="protein sequence ID" value="CAG7875225.1"/>
    <property type="molecule type" value="Genomic_DNA"/>
</dbReference>
<gene>
    <name evidence="1" type="ORF">BRAPAZ1V2_A05P17460.2</name>
</gene>
<dbReference type="Gramene" id="A05p17460.2_BraZ1">
    <property type="protein sequence ID" value="A05p17460.2_BraZ1.CDS"/>
    <property type="gene ID" value="A05g17460.2_BraZ1"/>
</dbReference>
<organism evidence="1 2">
    <name type="scientific">Brassica campestris</name>
    <name type="common">Field mustard</name>
    <dbReference type="NCBI Taxonomy" id="3711"/>
    <lineage>
        <taxon>Eukaryota</taxon>
        <taxon>Viridiplantae</taxon>
        <taxon>Streptophyta</taxon>
        <taxon>Embryophyta</taxon>
        <taxon>Tracheophyta</taxon>
        <taxon>Spermatophyta</taxon>
        <taxon>Magnoliopsida</taxon>
        <taxon>eudicotyledons</taxon>
        <taxon>Gunneridae</taxon>
        <taxon>Pentapetalae</taxon>
        <taxon>rosids</taxon>
        <taxon>malvids</taxon>
        <taxon>Brassicales</taxon>
        <taxon>Brassicaceae</taxon>
        <taxon>Brassiceae</taxon>
        <taxon>Brassica</taxon>
    </lineage>
</organism>
<evidence type="ECO:0000313" key="1">
    <source>
        <dbReference type="EMBL" id="CAG7875225.1"/>
    </source>
</evidence>
<name>A0A8D9DD99_BRACM</name>
<dbReference type="AlphaFoldDB" id="A0A8D9DD99"/>
<protein>
    <submittedName>
        <fullName evidence="1">Uncharacterized protein</fullName>
    </submittedName>
</protein>
<accession>A0A8D9DD99</accession>
<sequence length="85" mass="9638">MVVHRNEMSEERVRRIKGKAPMFTEALEKTPMSAAKFSPAGLLTRDRGVLRIRDGESPLCPEETRQGQENSRCTCTGYERNKQAV</sequence>
<dbReference type="Proteomes" id="UP000694005">
    <property type="component" value="Chromosome A05"/>
</dbReference>
<evidence type="ECO:0000313" key="2">
    <source>
        <dbReference type="Proteomes" id="UP000694005"/>
    </source>
</evidence>
<proteinExistence type="predicted"/>
<reference evidence="1 2" key="1">
    <citation type="submission" date="2021-07" db="EMBL/GenBank/DDBJ databases">
        <authorList>
            <consortium name="Genoscope - CEA"/>
            <person name="William W."/>
        </authorList>
    </citation>
    <scope>NUCLEOTIDE SEQUENCE [LARGE SCALE GENOMIC DNA]</scope>
</reference>